<accession>A0A0D7X5T0</accession>
<dbReference type="SUPFAM" id="SSF57863">
    <property type="entry name" value="ArfGap/RecO-like zinc finger"/>
    <property type="match status" value="1"/>
</dbReference>
<dbReference type="Pfam" id="PF02565">
    <property type="entry name" value="RecO_C"/>
    <property type="match status" value="1"/>
</dbReference>
<organism evidence="9 10">
    <name type="scientific">Paenibacillus terrae</name>
    <dbReference type="NCBI Taxonomy" id="159743"/>
    <lineage>
        <taxon>Bacteria</taxon>
        <taxon>Bacillati</taxon>
        <taxon>Bacillota</taxon>
        <taxon>Bacilli</taxon>
        <taxon>Bacillales</taxon>
        <taxon>Paenibacillaceae</taxon>
        <taxon>Paenibacillus</taxon>
    </lineage>
</organism>
<keyword evidence="10" id="KW-1185">Reference proteome</keyword>
<dbReference type="GO" id="GO:0006302">
    <property type="term" value="P:double-strand break repair"/>
    <property type="evidence" value="ECO:0007669"/>
    <property type="project" value="TreeGrafter"/>
</dbReference>
<dbReference type="InterPro" id="IPR022572">
    <property type="entry name" value="DNA_rep/recomb_RecO_N"/>
</dbReference>
<proteinExistence type="inferred from homology"/>
<dbReference type="AlphaFoldDB" id="A0A0D7X5T0"/>
<dbReference type="Gene3D" id="2.40.50.140">
    <property type="entry name" value="Nucleic acid-binding proteins"/>
    <property type="match status" value="1"/>
</dbReference>
<dbReference type="Gene3D" id="1.20.1440.120">
    <property type="entry name" value="Recombination protein O, C-terminal domain"/>
    <property type="match status" value="1"/>
</dbReference>
<dbReference type="InterPro" id="IPR012340">
    <property type="entry name" value="NA-bd_OB-fold"/>
</dbReference>
<dbReference type="OrthoDB" id="9797083at2"/>
<evidence type="ECO:0000256" key="1">
    <source>
        <dbReference type="ARBA" id="ARBA00007452"/>
    </source>
</evidence>
<dbReference type="InterPro" id="IPR037278">
    <property type="entry name" value="ARFGAP/RecO"/>
</dbReference>
<dbReference type="PANTHER" id="PTHR33991">
    <property type="entry name" value="DNA REPAIR PROTEIN RECO"/>
    <property type="match status" value="1"/>
</dbReference>
<dbReference type="InterPro" id="IPR042242">
    <property type="entry name" value="RecO_C"/>
</dbReference>
<dbReference type="GO" id="GO:0006310">
    <property type="term" value="P:DNA recombination"/>
    <property type="evidence" value="ECO:0007669"/>
    <property type="project" value="UniProtKB-UniRule"/>
</dbReference>
<dbReference type="PATRIC" id="fig|159743.3.peg.1067"/>
<dbReference type="EMBL" id="JTHP01000006">
    <property type="protein sequence ID" value="KJD46614.1"/>
    <property type="molecule type" value="Genomic_DNA"/>
</dbReference>
<protein>
    <recommendedName>
        <fullName evidence="2 7">DNA repair protein RecO</fullName>
    </recommendedName>
    <alternativeName>
        <fullName evidence="6 7">Recombination protein O</fullName>
    </alternativeName>
</protein>
<evidence type="ECO:0000259" key="8">
    <source>
        <dbReference type="Pfam" id="PF11967"/>
    </source>
</evidence>
<comment type="similarity">
    <text evidence="1 7">Belongs to the RecO family.</text>
</comment>
<dbReference type="Proteomes" id="UP000032534">
    <property type="component" value="Unassembled WGS sequence"/>
</dbReference>
<dbReference type="HAMAP" id="MF_00201">
    <property type="entry name" value="RecO"/>
    <property type="match status" value="1"/>
</dbReference>
<comment type="function">
    <text evidence="7">Involved in DNA repair and RecF pathway recombination.</text>
</comment>
<dbReference type="InterPro" id="IPR003717">
    <property type="entry name" value="RecO"/>
</dbReference>
<dbReference type="RefSeq" id="WP_044645078.1">
    <property type="nucleotide sequence ID" value="NZ_JTHP01000006.1"/>
</dbReference>
<comment type="caution">
    <text evidence="9">The sequence shown here is derived from an EMBL/GenBank/DDBJ whole genome shotgun (WGS) entry which is preliminary data.</text>
</comment>
<evidence type="ECO:0000256" key="3">
    <source>
        <dbReference type="ARBA" id="ARBA00022763"/>
    </source>
</evidence>
<evidence type="ECO:0000256" key="6">
    <source>
        <dbReference type="ARBA" id="ARBA00033409"/>
    </source>
</evidence>
<keyword evidence="5 7" id="KW-0234">DNA repair</keyword>
<keyword evidence="4 7" id="KW-0233">DNA recombination</keyword>
<evidence type="ECO:0000256" key="7">
    <source>
        <dbReference type="HAMAP-Rule" id="MF_00201"/>
    </source>
</evidence>
<reference evidence="9 10" key="1">
    <citation type="submission" date="2014-11" db="EMBL/GenBank/DDBJ databases">
        <title>Draft Genome Sequences of Paenibacillus polymyxa NRRL B-30509 and Paenibacillus terrae NRRL B-30644, Strains from a Poultry Environment that Produce Tridecaptin A and Paenicidins.</title>
        <authorList>
            <person name="van Belkum M.J."/>
            <person name="Lohans C.T."/>
            <person name="Vederas J.C."/>
        </authorList>
    </citation>
    <scope>NUCLEOTIDE SEQUENCE [LARGE SCALE GENOMIC DNA]</scope>
    <source>
        <strain evidence="9 10">NRRL B-30644</strain>
    </source>
</reference>
<sequence length="250" mass="28243">MLYRVEGIVIRSMDYGEGNKIITLCTESGGKTGVLVRGAKKPKSRHAALTQPFTYGEFVFFRNTGLGTLNAGEIIQSHHTLREDITKAAYASYACELLERVLHDEETGTFWFKQLKACLEALESGKDPLIVMSIYEFKILQAAGYAPQLDACISSGQQCADEDMFISPRLGGVLCRGYKHFDPAALSVTPRTLKLLRLFARMDLNRLGNIDVKDSTKLEIKHVMRQFMDMQLEVKLKTRNFLDQLDKYDM</sequence>
<feature type="domain" description="DNA replication/recombination mediator RecO N-terminal" evidence="8">
    <location>
        <begin position="1"/>
        <end position="77"/>
    </location>
</feature>
<evidence type="ECO:0000313" key="9">
    <source>
        <dbReference type="EMBL" id="KJD46614.1"/>
    </source>
</evidence>
<evidence type="ECO:0000313" key="10">
    <source>
        <dbReference type="Proteomes" id="UP000032534"/>
    </source>
</evidence>
<evidence type="ECO:0000256" key="4">
    <source>
        <dbReference type="ARBA" id="ARBA00023172"/>
    </source>
</evidence>
<dbReference type="GO" id="GO:0043590">
    <property type="term" value="C:bacterial nucleoid"/>
    <property type="evidence" value="ECO:0007669"/>
    <property type="project" value="TreeGrafter"/>
</dbReference>
<dbReference type="Pfam" id="PF11967">
    <property type="entry name" value="RecO_N"/>
    <property type="match status" value="1"/>
</dbReference>
<dbReference type="PANTHER" id="PTHR33991:SF1">
    <property type="entry name" value="DNA REPAIR PROTEIN RECO"/>
    <property type="match status" value="1"/>
</dbReference>
<name>A0A0D7X5T0_9BACL</name>
<keyword evidence="3 7" id="KW-0227">DNA damage</keyword>
<evidence type="ECO:0000256" key="2">
    <source>
        <dbReference type="ARBA" id="ARBA00021310"/>
    </source>
</evidence>
<dbReference type="SUPFAM" id="SSF50249">
    <property type="entry name" value="Nucleic acid-binding proteins"/>
    <property type="match status" value="1"/>
</dbReference>
<evidence type="ECO:0000256" key="5">
    <source>
        <dbReference type="ARBA" id="ARBA00023204"/>
    </source>
</evidence>
<dbReference type="NCBIfam" id="TIGR00613">
    <property type="entry name" value="reco"/>
    <property type="match status" value="1"/>
</dbReference>
<gene>
    <name evidence="7" type="primary">recO</name>
    <name evidence="9" type="ORF">QD47_04980</name>
</gene>